<reference evidence="2 3" key="1">
    <citation type="submission" date="2024-01" db="EMBL/GenBank/DDBJ databases">
        <title>The complete chloroplast genome sequence of Lithospermum erythrorhizon: insights into the phylogenetic relationship among Boraginaceae species and the maternal lineages of purple gromwells.</title>
        <authorList>
            <person name="Okada T."/>
            <person name="Watanabe K."/>
        </authorList>
    </citation>
    <scope>NUCLEOTIDE SEQUENCE [LARGE SCALE GENOMIC DNA]</scope>
</reference>
<dbReference type="EMBL" id="BAABME010005176">
    <property type="protein sequence ID" value="GAA0164858.1"/>
    <property type="molecule type" value="Genomic_DNA"/>
</dbReference>
<feature type="region of interest" description="Disordered" evidence="1">
    <location>
        <begin position="93"/>
        <end position="139"/>
    </location>
</feature>
<evidence type="ECO:0000313" key="2">
    <source>
        <dbReference type="EMBL" id="GAA0164858.1"/>
    </source>
</evidence>
<evidence type="ECO:0000313" key="3">
    <source>
        <dbReference type="Proteomes" id="UP001454036"/>
    </source>
</evidence>
<proteinExistence type="predicted"/>
<organism evidence="2 3">
    <name type="scientific">Lithospermum erythrorhizon</name>
    <name type="common">Purple gromwell</name>
    <name type="synonym">Lithospermum officinale var. erythrorhizon</name>
    <dbReference type="NCBI Taxonomy" id="34254"/>
    <lineage>
        <taxon>Eukaryota</taxon>
        <taxon>Viridiplantae</taxon>
        <taxon>Streptophyta</taxon>
        <taxon>Embryophyta</taxon>
        <taxon>Tracheophyta</taxon>
        <taxon>Spermatophyta</taxon>
        <taxon>Magnoliopsida</taxon>
        <taxon>eudicotyledons</taxon>
        <taxon>Gunneridae</taxon>
        <taxon>Pentapetalae</taxon>
        <taxon>asterids</taxon>
        <taxon>lamiids</taxon>
        <taxon>Boraginales</taxon>
        <taxon>Boraginaceae</taxon>
        <taxon>Boraginoideae</taxon>
        <taxon>Lithospermeae</taxon>
        <taxon>Lithospermum</taxon>
    </lineage>
</organism>
<name>A0AAV3QME3_LITER</name>
<keyword evidence="3" id="KW-1185">Reference proteome</keyword>
<dbReference type="Proteomes" id="UP001454036">
    <property type="component" value="Unassembled WGS sequence"/>
</dbReference>
<evidence type="ECO:0000256" key="1">
    <source>
        <dbReference type="SAM" id="MobiDB-lite"/>
    </source>
</evidence>
<feature type="compositionally biased region" description="Gly residues" evidence="1">
    <location>
        <begin position="93"/>
        <end position="107"/>
    </location>
</feature>
<sequence>MPPKPTEGSRIRPIASTYNVMIPLVCGGEGGFKIASPSSSPPSTTVRHMVALLAPRASPGRAAYDVLEHILYWREIRRVGRGAVSGALQGGRVGEGTPGVTPSGGCGHPLSLGAGPTSPGSEEGDRRRRGMSLTSLPVLPERERGPAPRWCYHLIGFHLALLGPLPVNPALAEEYRRRCPAGWLDNTTPFPVSRILPAP</sequence>
<comment type="caution">
    <text evidence="2">The sequence shown here is derived from an EMBL/GenBank/DDBJ whole genome shotgun (WGS) entry which is preliminary data.</text>
</comment>
<protein>
    <submittedName>
        <fullName evidence="2">Uncharacterized protein</fullName>
    </submittedName>
</protein>
<gene>
    <name evidence="2" type="ORF">LIER_20401</name>
</gene>
<dbReference type="AlphaFoldDB" id="A0AAV3QME3"/>
<accession>A0AAV3QME3</accession>